<dbReference type="EMBL" id="OV651816">
    <property type="protein sequence ID" value="CAH1109425.1"/>
    <property type="molecule type" value="Genomic_DNA"/>
</dbReference>
<evidence type="ECO:0000313" key="1">
    <source>
        <dbReference type="EMBL" id="CAH1109425.1"/>
    </source>
</evidence>
<proteinExistence type="predicted"/>
<dbReference type="Proteomes" id="UP001153636">
    <property type="component" value="Chromosome 4"/>
</dbReference>
<name>A0A9P0CZU9_9CUCU</name>
<sequence>MEKFEKYMGSSSSNTMTITHRELLEVWRNEYRAVDRSSAVLNYICEKIARHVYKNSEKYKNVKKTVQNLCRAEKWASSSRNRDLFENRHKEWLDATVKSQIQKEAALPAEALAGPSGVGRPKKSFVDSSEHSKLSKLLPLIQQNSKEELILATRVNM</sequence>
<dbReference type="OrthoDB" id="6780159at2759"/>
<organism evidence="1 2">
    <name type="scientific">Psylliodes chrysocephalus</name>
    <dbReference type="NCBI Taxonomy" id="3402493"/>
    <lineage>
        <taxon>Eukaryota</taxon>
        <taxon>Metazoa</taxon>
        <taxon>Ecdysozoa</taxon>
        <taxon>Arthropoda</taxon>
        <taxon>Hexapoda</taxon>
        <taxon>Insecta</taxon>
        <taxon>Pterygota</taxon>
        <taxon>Neoptera</taxon>
        <taxon>Endopterygota</taxon>
        <taxon>Coleoptera</taxon>
        <taxon>Polyphaga</taxon>
        <taxon>Cucujiformia</taxon>
        <taxon>Chrysomeloidea</taxon>
        <taxon>Chrysomelidae</taxon>
        <taxon>Galerucinae</taxon>
        <taxon>Alticini</taxon>
        <taxon>Psylliodes</taxon>
    </lineage>
</organism>
<keyword evidence="2" id="KW-1185">Reference proteome</keyword>
<gene>
    <name evidence="1" type="ORF">PSYICH_LOCUS10127</name>
</gene>
<accession>A0A9P0CZU9</accession>
<reference evidence="1" key="1">
    <citation type="submission" date="2022-01" db="EMBL/GenBank/DDBJ databases">
        <authorList>
            <person name="King R."/>
        </authorList>
    </citation>
    <scope>NUCLEOTIDE SEQUENCE</scope>
</reference>
<protein>
    <submittedName>
        <fullName evidence="1">Uncharacterized protein</fullName>
    </submittedName>
</protein>
<dbReference type="AlphaFoldDB" id="A0A9P0CZU9"/>
<evidence type="ECO:0000313" key="2">
    <source>
        <dbReference type="Proteomes" id="UP001153636"/>
    </source>
</evidence>